<evidence type="ECO:0000313" key="2">
    <source>
        <dbReference type="EMBL" id="NYZ68787.1"/>
    </source>
</evidence>
<gene>
    <name evidence="2" type="ORF">H0A36_22475</name>
</gene>
<dbReference type="Proteomes" id="UP000569732">
    <property type="component" value="Unassembled WGS sequence"/>
</dbReference>
<accession>A0A853IH63</accession>
<dbReference type="Gene3D" id="2.130.10.10">
    <property type="entry name" value="YVTN repeat-like/Quinoprotein amine dehydrogenase"/>
    <property type="match status" value="1"/>
</dbReference>
<name>A0A853IH63_9GAMM</name>
<feature type="compositionally biased region" description="Basic residues" evidence="1">
    <location>
        <begin position="29"/>
        <end position="46"/>
    </location>
</feature>
<organism evidence="2 3">
    <name type="scientific">Spartinivicinus marinus</name>
    <dbReference type="NCBI Taxonomy" id="2994442"/>
    <lineage>
        <taxon>Bacteria</taxon>
        <taxon>Pseudomonadati</taxon>
        <taxon>Pseudomonadota</taxon>
        <taxon>Gammaproteobacteria</taxon>
        <taxon>Oceanospirillales</taxon>
        <taxon>Zooshikellaceae</taxon>
        <taxon>Spartinivicinus</taxon>
    </lineage>
</organism>
<evidence type="ECO:0000256" key="1">
    <source>
        <dbReference type="SAM" id="MobiDB-lite"/>
    </source>
</evidence>
<dbReference type="RefSeq" id="WP_180570789.1">
    <property type="nucleotide sequence ID" value="NZ_JACCKB010000050.1"/>
</dbReference>
<reference evidence="2 3" key="1">
    <citation type="submission" date="2020-07" db="EMBL/GenBank/DDBJ databases">
        <title>Endozoicomonas sp. nov., isolated from sediment.</title>
        <authorList>
            <person name="Gu T."/>
        </authorList>
    </citation>
    <scope>NUCLEOTIDE SEQUENCE [LARGE SCALE GENOMIC DNA]</scope>
    <source>
        <strain evidence="2 3">SM1973</strain>
    </source>
</reference>
<comment type="caution">
    <text evidence="2">The sequence shown here is derived from an EMBL/GenBank/DDBJ whole genome shotgun (WGS) entry which is preliminary data.</text>
</comment>
<sequence>MSMSPIDHQPNGSLTTQNDIDAPEIIHSSHQRRSTQLKNKTKKSSKNLKSMSNLCFSSITKAIACEHKEGEYQENNHNSASKSAKVDAQSIAFSPVDKTENNVLTTDRVAFDPVAIKGDNKKIIINSIKLSELLNPVNMPVIYSTSDGGLYISALNKNEQRVDHYLGSSHDIYLQASPLFPTTAIAYNSKDRSYYFSNGGKELLKLTESGDLCRVNNFHWDYNKNGYIGALAFLNDGTVVVGTYKNQFRESQHDRETLTVFRLDPSKSWYATRVDTNADVTQSGDIARDMVLRDGKVLMLSSPNTLTSIDPISGKVEQVTRFTSPQGHKLGIMEPIALSALREGSDNALYAISSNGKGYKVDFAAGTLEETGKTYKRGKGYYLTDAESPARQPGQGISWWQQARWVPHSEENTNPNPVRLPDVLTVPDVQEVDEQANIPHSHYQEMRRRVRAWQNQQRAISNLDALLKRTTDADNQQSQRTEGKTAWEEVWSRMYPTGSLKNLGVSVGPWDQSRTGSHSIGKRTIAGKLFGYAASAKNLMLPLKNLFSRLDKNYQANLENSVSDSKKIFNSYVVQEQLSRLLGLRSPPIHGDANQKALYSKELSEKFSAFINTMPEGAKFTLGSEGTISLKWGTTSIVDIMGTGISDNLNIGALAKTGIKGDNSIEFEKDANGMKVTMGANGKFEGLTLEVGTYQFTNKVDNVNYFVAPYAEGDLKLFETTKKLKTTAYLESNDVTSLIDMLSKGDKALNFDWLVNHGRRNPEATKGIDFKPVDLSVTGVVASGTTDVDSPFQTGEQGAIGLGKSAGLKLGTGIAASGSYTFKWEAKANGESDDFSVKYKGGEVDWGLKTAFSLWSRLTKITYPDFSDSVSTTWGGGGHSFLISDLKEKIKDYVDAKKAATNNNNPNVDELSNNNRFYHTTGSLSGSNLADRVNYYPDLDQVVNNDPDAMWRLKNALKHKAEGATFIKIERKLKDDKWQQVQQLSSQREGFNQRLMELNGRISSDITDSEKQHLQQQIEQVGKDILEVKTNIQKILNNKDNFAVSGYEVMETRSIEQKRGFNVTIIGLDSKNSMKLVNSIFREEIDPTIGISRMTNEQRGISSLEENKGRALQLARDAMGNDSIKRRQQFKANQETIEKIRQLAINGLASPQELADLQRFDRYLSNLGSNLDILETVKTTSVGQSNFENGELHEVMDPYATASVIQEGITTNNKENTAAGFVIQRKFTINNEDRWLPAFIVTRNSNGRIELRNSQGKLIDHHRNVLGDNRFRKVLEQFLKGEGVTNEYKVLKGKPNFVDEFNSIKQNNYDPSSSSTKIETEFDRLQRSDQKVKIDLTLGTNAYRGSITQVLADGRVITVDRASDEITITRRNPTEANPGQVTTTTERISGNDLYQSIANKIELQHNTKNNQPVYVTKAEAYALDIHVKETGRPSFKPITTTTDFSTSAELSWRFDKAVAALLQDSVNFGRNRQLFLKASIISGNGSPLTSDEAKFEAKVAELLGTTNDYDAFLGKLNEWAKGNKRDIAEDINRELRNSPNSLIERVSTNDKGEFIIHYTEEGKGRVAAKDLVNYINHREPQVTLTNNDRHMLERLTQNYRRNIQIENVDANGNRIGEIESFGKNTSSLHEPINLIRTIDAQGNELFKVKFSGHAAAVNVQPSETRSDVNALFRAFYWGFNGENAGIRPPESIIRVAQESLTNDILRNPGSSIKDIINDKQPITDFQGLRHQLAADLPESVANKAQTILGREQVNTDLADIVQQRRDQRDRTLKSGWGSEPCLYMAHLVLPMACDYLVRV</sequence>
<dbReference type="InterPro" id="IPR015943">
    <property type="entry name" value="WD40/YVTN_repeat-like_dom_sf"/>
</dbReference>
<dbReference type="SUPFAM" id="SSF101898">
    <property type="entry name" value="NHL repeat"/>
    <property type="match status" value="1"/>
</dbReference>
<feature type="region of interest" description="Disordered" evidence="1">
    <location>
        <begin position="26"/>
        <end position="46"/>
    </location>
</feature>
<keyword evidence="3" id="KW-1185">Reference proteome</keyword>
<proteinExistence type="predicted"/>
<evidence type="ECO:0000313" key="3">
    <source>
        <dbReference type="Proteomes" id="UP000569732"/>
    </source>
</evidence>
<dbReference type="EMBL" id="JACCKB010000050">
    <property type="protein sequence ID" value="NYZ68787.1"/>
    <property type="molecule type" value="Genomic_DNA"/>
</dbReference>
<protein>
    <submittedName>
        <fullName evidence="2">Uncharacterized protein</fullName>
    </submittedName>
</protein>